<dbReference type="SUPFAM" id="SSF53474">
    <property type="entry name" value="alpha/beta-Hydrolases"/>
    <property type="match status" value="1"/>
</dbReference>
<organism evidence="3 4">
    <name type="scientific">Paenibacillus spongiae</name>
    <dbReference type="NCBI Taxonomy" id="2909671"/>
    <lineage>
        <taxon>Bacteria</taxon>
        <taxon>Bacillati</taxon>
        <taxon>Bacillota</taxon>
        <taxon>Bacilli</taxon>
        <taxon>Bacillales</taxon>
        <taxon>Paenibacillaceae</taxon>
        <taxon>Paenibacillus</taxon>
    </lineage>
</organism>
<dbReference type="Pfam" id="PF00561">
    <property type="entry name" value="Abhydrolase_1"/>
    <property type="match status" value="1"/>
</dbReference>
<protein>
    <submittedName>
        <fullName evidence="3">Alpha/beta hydrolase</fullName>
    </submittedName>
</protein>
<evidence type="ECO:0000256" key="1">
    <source>
        <dbReference type="ARBA" id="ARBA00022801"/>
    </source>
</evidence>
<evidence type="ECO:0000259" key="2">
    <source>
        <dbReference type="Pfam" id="PF00561"/>
    </source>
</evidence>
<dbReference type="PRINTS" id="PR00111">
    <property type="entry name" value="ABHYDROLASE"/>
</dbReference>
<name>A0ABY5SHB4_9BACL</name>
<evidence type="ECO:0000313" key="3">
    <source>
        <dbReference type="EMBL" id="UVI31648.1"/>
    </source>
</evidence>
<accession>A0ABY5SHB4</accession>
<keyword evidence="4" id="KW-1185">Reference proteome</keyword>
<dbReference type="PANTHER" id="PTHR43798:SF31">
    <property type="entry name" value="AB HYDROLASE SUPERFAMILY PROTEIN YCLE"/>
    <property type="match status" value="1"/>
</dbReference>
<dbReference type="Gene3D" id="3.40.50.1820">
    <property type="entry name" value="alpha/beta hydrolase"/>
    <property type="match status" value="1"/>
</dbReference>
<proteinExistence type="predicted"/>
<dbReference type="RefSeq" id="WP_258387710.1">
    <property type="nucleotide sequence ID" value="NZ_CP091430.1"/>
</dbReference>
<dbReference type="PANTHER" id="PTHR43798">
    <property type="entry name" value="MONOACYLGLYCEROL LIPASE"/>
    <property type="match status" value="1"/>
</dbReference>
<dbReference type="EMBL" id="CP091430">
    <property type="protein sequence ID" value="UVI31648.1"/>
    <property type="molecule type" value="Genomic_DNA"/>
</dbReference>
<gene>
    <name evidence="3" type="ORF">L1F29_07445</name>
</gene>
<reference evidence="3" key="1">
    <citation type="submission" date="2022-01" db="EMBL/GenBank/DDBJ databases">
        <title>Paenibacillus spongiae sp. nov., isolated from marine sponge.</title>
        <authorList>
            <person name="Li Z."/>
            <person name="Zhang M."/>
        </authorList>
    </citation>
    <scope>NUCLEOTIDE SEQUENCE</scope>
    <source>
        <strain evidence="3">PHS-Z3</strain>
    </source>
</reference>
<dbReference type="InterPro" id="IPR029058">
    <property type="entry name" value="AB_hydrolase_fold"/>
</dbReference>
<dbReference type="InterPro" id="IPR000073">
    <property type="entry name" value="AB_hydrolase_1"/>
</dbReference>
<sequence length="279" mass="29451">MTKISLANHKVTLPSGLEAAYYDSGAVNGILPAGTAIILLHGYCGSSAYWEKVLPELAKLGRVVIPDLRGHGLSSAPEEETYAMETLADDLNLLIGELRIDTACLFGHSLGGYAALAYAEKNGDRLKSLGLIHSTALPDSAEAKLNRDKAVQTILTEGIERFVDGLVPKLFAPRHRDTMEEAVGRVVKIGYGTSAAGAAATARGMKTRQDRTVVLEGLNLPRLLVAGSDDGVIPAEKTFTAEGPGVSQVLLGGCGHMSMLESPGELASRIDAFVRLSAR</sequence>
<feature type="domain" description="AB hydrolase-1" evidence="2">
    <location>
        <begin position="36"/>
        <end position="261"/>
    </location>
</feature>
<dbReference type="Proteomes" id="UP001057877">
    <property type="component" value="Chromosome"/>
</dbReference>
<dbReference type="InterPro" id="IPR050266">
    <property type="entry name" value="AB_hydrolase_sf"/>
</dbReference>
<keyword evidence="1 3" id="KW-0378">Hydrolase</keyword>
<dbReference type="GO" id="GO:0016787">
    <property type="term" value="F:hydrolase activity"/>
    <property type="evidence" value="ECO:0007669"/>
    <property type="project" value="UniProtKB-KW"/>
</dbReference>
<evidence type="ECO:0000313" key="4">
    <source>
        <dbReference type="Proteomes" id="UP001057877"/>
    </source>
</evidence>